<dbReference type="InterPro" id="IPR052715">
    <property type="entry name" value="RAYT_transposase"/>
</dbReference>
<dbReference type="EMBL" id="SBKN01000007">
    <property type="protein sequence ID" value="RXR21634.1"/>
    <property type="molecule type" value="Genomic_DNA"/>
</dbReference>
<dbReference type="InterPro" id="IPR002686">
    <property type="entry name" value="Transposase_17"/>
</dbReference>
<evidence type="ECO:0000313" key="3">
    <source>
        <dbReference type="Proteomes" id="UP000289857"/>
    </source>
</evidence>
<dbReference type="SUPFAM" id="SSF143422">
    <property type="entry name" value="Transposase IS200-like"/>
    <property type="match status" value="1"/>
</dbReference>
<keyword evidence="3" id="KW-1185">Reference proteome</keyword>
<dbReference type="GO" id="GO:0006313">
    <property type="term" value="P:DNA transposition"/>
    <property type="evidence" value="ECO:0007669"/>
    <property type="project" value="InterPro"/>
</dbReference>
<sequence>MKNRKANRLKGYDYSKNNLYFVTICVQDRVCCFGSVIPINSANHLEQHLPDEKAVMNLNSYGIIVQKQIEWLSQQYSYIDLHNYVIMPNHIHMLLEIDSNRIANKEVKIKSLSSLIGAFKTTSSKLIHESGYLGFSWQRSFHDHIIRNEKAYRNISRYIDLNPQKWYQDTFFKSQ</sequence>
<protein>
    <recommendedName>
        <fullName evidence="1">Transposase IS200-like domain-containing protein</fullName>
    </recommendedName>
</protein>
<accession>A0A4Q1K7Y0</accession>
<proteinExistence type="predicted"/>
<dbReference type="Proteomes" id="UP000289857">
    <property type="component" value="Unassembled WGS sequence"/>
</dbReference>
<dbReference type="AlphaFoldDB" id="A0A4Q1K7Y0"/>
<dbReference type="PANTHER" id="PTHR36966:SF1">
    <property type="entry name" value="REP-ASSOCIATED TYROSINE TRANSPOSASE"/>
    <property type="match status" value="1"/>
</dbReference>
<dbReference type="OrthoDB" id="9794403at2"/>
<evidence type="ECO:0000313" key="2">
    <source>
        <dbReference type="EMBL" id="RXR21634.1"/>
    </source>
</evidence>
<feature type="domain" description="Transposase IS200-like" evidence="1">
    <location>
        <begin position="15"/>
        <end position="162"/>
    </location>
</feature>
<dbReference type="PANTHER" id="PTHR36966">
    <property type="entry name" value="REP-ASSOCIATED TYROSINE TRANSPOSASE"/>
    <property type="match status" value="1"/>
</dbReference>
<dbReference type="GO" id="GO:0043565">
    <property type="term" value="F:sequence-specific DNA binding"/>
    <property type="evidence" value="ECO:0007669"/>
    <property type="project" value="TreeGrafter"/>
</dbReference>
<organism evidence="2 3">
    <name type="scientific">Flavobacterium stagni</name>
    <dbReference type="NCBI Taxonomy" id="2506421"/>
    <lineage>
        <taxon>Bacteria</taxon>
        <taxon>Pseudomonadati</taxon>
        <taxon>Bacteroidota</taxon>
        <taxon>Flavobacteriia</taxon>
        <taxon>Flavobacteriales</taxon>
        <taxon>Flavobacteriaceae</taxon>
        <taxon>Flavobacterium</taxon>
    </lineage>
</organism>
<dbReference type="SMART" id="SM01321">
    <property type="entry name" value="Y1_Tnp"/>
    <property type="match status" value="1"/>
</dbReference>
<dbReference type="RefSeq" id="WP_129462094.1">
    <property type="nucleotide sequence ID" value="NZ_SBKN01000007.1"/>
</dbReference>
<name>A0A4Q1K7Y0_9FLAO</name>
<dbReference type="Pfam" id="PF01797">
    <property type="entry name" value="Y1_Tnp"/>
    <property type="match status" value="1"/>
</dbReference>
<gene>
    <name evidence="2" type="ORF">EQG61_11525</name>
</gene>
<dbReference type="InterPro" id="IPR036515">
    <property type="entry name" value="Transposase_17_sf"/>
</dbReference>
<evidence type="ECO:0000259" key="1">
    <source>
        <dbReference type="SMART" id="SM01321"/>
    </source>
</evidence>
<dbReference type="GO" id="GO:0004803">
    <property type="term" value="F:transposase activity"/>
    <property type="evidence" value="ECO:0007669"/>
    <property type="project" value="InterPro"/>
</dbReference>
<reference evidence="3" key="1">
    <citation type="submission" date="2019-01" db="EMBL/GenBank/DDBJ databases">
        <title>Cytophagaceae bacterium strain CAR-16.</title>
        <authorList>
            <person name="Chen W.-M."/>
        </authorList>
    </citation>
    <scope>NUCLEOTIDE SEQUENCE [LARGE SCALE GENOMIC DNA]</scope>
    <source>
        <strain evidence="3">WWJ-16</strain>
    </source>
</reference>
<comment type="caution">
    <text evidence="2">The sequence shown here is derived from an EMBL/GenBank/DDBJ whole genome shotgun (WGS) entry which is preliminary data.</text>
</comment>
<dbReference type="Gene3D" id="3.30.70.1290">
    <property type="entry name" value="Transposase IS200-like"/>
    <property type="match status" value="1"/>
</dbReference>